<sequence length="135" mass="14943">MFFIFSGGFSLGGHQSILLSEGESDLIFTSPSFDVVTRVAVLGMPRTVARNLISIFRPSAAFVGSISGDIPYFSYSAGEQPIRRFGGNPTMVMLLVSGRYRFLQRRGERVAVKFCRGEGCVAIFWREYGDEKALL</sequence>
<protein>
    <submittedName>
        <fullName evidence="1">Uncharacterized protein</fullName>
    </submittedName>
</protein>
<proteinExistence type="predicted"/>
<reference evidence="1 2" key="1">
    <citation type="submission" date="2024-04" db="EMBL/GenBank/DDBJ databases">
        <authorList>
            <person name="Fracassetti M."/>
        </authorList>
    </citation>
    <scope>NUCLEOTIDE SEQUENCE [LARGE SCALE GENOMIC DNA]</scope>
</reference>
<accession>A0AAV2G590</accession>
<keyword evidence="2" id="KW-1185">Reference proteome</keyword>
<evidence type="ECO:0000313" key="2">
    <source>
        <dbReference type="Proteomes" id="UP001497516"/>
    </source>
</evidence>
<name>A0AAV2G590_9ROSI</name>
<gene>
    <name evidence="1" type="ORF">LTRI10_LOCUS45608</name>
</gene>
<dbReference type="EMBL" id="OZ034821">
    <property type="protein sequence ID" value="CAL1405843.1"/>
    <property type="molecule type" value="Genomic_DNA"/>
</dbReference>
<dbReference type="Proteomes" id="UP001497516">
    <property type="component" value="Chromosome 8"/>
</dbReference>
<dbReference type="AlphaFoldDB" id="A0AAV2G590"/>
<organism evidence="1 2">
    <name type="scientific">Linum trigynum</name>
    <dbReference type="NCBI Taxonomy" id="586398"/>
    <lineage>
        <taxon>Eukaryota</taxon>
        <taxon>Viridiplantae</taxon>
        <taxon>Streptophyta</taxon>
        <taxon>Embryophyta</taxon>
        <taxon>Tracheophyta</taxon>
        <taxon>Spermatophyta</taxon>
        <taxon>Magnoliopsida</taxon>
        <taxon>eudicotyledons</taxon>
        <taxon>Gunneridae</taxon>
        <taxon>Pentapetalae</taxon>
        <taxon>rosids</taxon>
        <taxon>fabids</taxon>
        <taxon>Malpighiales</taxon>
        <taxon>Linaceae</taxon>
        <taxon>Linum</taxon>
    </lineage>
</organism>
<evidence type="ECO:0000313" key="1">
    <source>
        <dbReference type="EMBL" id="CAL1405843.1"/>
    </source>
</evidence>